<evidence type="ECO:0000313" key="7">
    <source>
        <dbReference type="Proteomes" id="UP000490939"/>
    </source>
</evidence>
<evidence type="ECO:0000313" key="6">
    <source>
        <dbReference type="Proteomes" id="UP000447873"/>
    </source>
</evidence>
<feature type="compositionally biased region" description="Polar residues" evidence="1">
    <location>
        <begin position="111"/>
        <end position="121"/>
    </location>
</feature>
<proteinExistence type="predicted"/>
<feature type="compositionally biased region" description="Polar residues" evidence="1">
    <location>
        <begin position="19"/>
        <end position="36"/>
    </location>
</feature>
<dbReference type="EMBL" id="WNWQ01000807">
    <property type="protein sequence ID" value="KAE9963636.1"/>
    <property type="molecule type" value="Genomic_DNA"/>
</dbReference>
<feature type="region of interest" description="Disordered" evidence="1">
    <location>
        <begin position="19"/>
        <end position="180"/>
    </location>
</feature>
<dbReference type="Proteomes" id="UP000447873">
    <property type="component" value="Unassembled WGS sequence"/>
</dbReference>
<dbReference type="Proteomes" id="UP000490939">
    <property type="component" value="Unassembled WGS sequence"/>
</dbReference>
<feature type="signal peptide" evidence="2">
    <location>
        <begin position="1"/>
        <end position="19"/>
    </location>
</feature>
<evidence type="ECO:0000313" key="3">
    <source>
        <dbReference type="EMBL" id="KAE9963636.1"/>
    </source>
</evidence>
<name>A0A8H3VGQ9_VENIN</name>
<evidence type="ECO:0000313" key="5">
    <source>
        <dbReference type="EMBL" id="KAE9986733.1"/>
    </source>
</evidence>
<comment type="caution">
    <text evidence="5">The sequence shown here is derived from an EMBL/GenBank/DDBJ whole genome shotgun (WGS) entry which is preliminary data.</text>
</comment>
<feature type="compositionally biased region" description="Low complexity" evidence="1">
    <location>
        <begin position="161"/>
        <end position="180"/>
    </location>
</feature>
<keyword evidence="7" id="KW-1185">Reference proteome</keyword>
<dbReference type="EMBL" id="WNWS01000093">
    <property type="protein sequence ID" value="KAE9981158.1"/>
    <property type="molecule type" value="Genomic_DNA"/>
</dbReference>
<reference evidence="5 7" key="1">
    <citation type="submission" date="2019-07" db="EMBL/GenBank/DDBJ databases">
        <title>Venturia inaequalis Genome Resource.</title>
        <authorList>
            <person name="Lichtner F.J."/>
        </authorList>
    </citation>
    <scope>NUCLEOTIDE SEQUENCE [LARGE SCALE GENOMIC DNA]</scope>
    <source>
        <strain evidence="4 6">120213</strain>
        <strain evidence="3">Bline_iso_100314</strain>
        <strain evidence="5 7">DMI_063113</strain>
    </source>
</reference>
<dbReference type="AlphaFoldDB" id="A0A8H3VGQ9"/>
<evidence type="ECO:0000313" key="4">
    <source>
        <dbReference type="EMBL" id="KAE9981158.1"/>
    </source>
</evidence>
<sequence length="180" mass="19768">MHPSILLPLLPFLVSLTSALPQPNHAPTSVPSNSESENFDRQHGKQKKRNGDNVASGVPEQWIDYAEPRPDMLPASKGPHGNHKRYDAMPPSMLSGVGEDWSTHGDHKFNTLPTSTPSSEGNQKRQESIPTGAPSYWSNHDKRDPNPSHGKHRRDEIAAETQTSPSTRPISTSTSVPEMP</sequence>
<feature type="chain" id="PRO_5044690864" evidence="2">
    <location>
        <begin position="20"/>
        <end position="180"/>
    </location>
</feature>
<gene>
    <name evidence="3" type="ORF">BLS_009100</name>
    <name evidence="5" type="ORF">EG327_004185</name>
    <name evidence="4" type="ORF">EG328_011834</name>
</gene>
<dbReference type="EMBL" id="WNWR01000251">
    <property type="protein sequence ID" value="KAE9986733.1"/>
    <property type="molecule type" value="Genomic_DNA"/>
</dbReference>
<keyword evidence="2" id="KW-0732">Signal</keyword>
<dbReference type="Proteomes" id="UP000433883">
    <property type="component" value="Unassembled WGS sequence"/>
</dbReference>
<evidence type="ECO:0000256" key="2">
    <source>
        <dbReference type="SAM" id="SignalP"/>
    </source>
</evidence>
<organism evidence="5 7">
    <name type="scientific">Venturia inaequalis</name>
    <name type="common">Apple scab fungus</name>
    <dbReference type="NCBI Taxonomy" id="5025"/>
    <lineage>
        <taxon>Eukaryota</taxon>
        <taxon>Fungi</taxon>
        <taxon>Dikarya</taxon>
        <taxon>Ascomycota</taxon>
        <taxon>Pezizomycotina</taxon>
        <taxon>Dothideomycetes</taxon>
        <taxon>Pleosporomycetidae</taxon>
        <taxon>Venturiales</taxon>
        <taxon>Venturiaceae</taxon>
        <taxon>Venturia</taxon>
    </lineage>
</organism>
<accession>A0A8H3VGQ9</accession>
<protein>
    <submittedName>
        <fullName evidence="5">Uncharacterized protein</fullName>
    </submittedName>
</protein>
<evidence type="ECO:0000256" key="1">
    <source>
        <dbReference type="SAM" id="MobiDB-lite"/>
    </source>
</evidence>